<gene>
    <name evidence="1" type="ORF">LYNGBM3L_17070</name>
</gene>
<dbReference type="AlphaFoldDB" id="F4XSD4"/>
<proteinExistence type="predicted"/>
<evidence type="ECO:0000313" key="1">
    <source>
        <dbReference type="EMBL" id="EGJ32513.1"/>
    </source>
</evidence>
<name>F4XSD4_9CYAN</name>
<protein>
    <submittedName>
        <fullName evidence="1">Uncharacterized protein</fullName>
    </submittedName>
</protein>
<sequence length="67" mass="7691">MCIFLKLTHSEGGMWGMSEKLMILVDYLSFEATWNAPLYLRLSPRKKKCAKSDLKSCKASNDEPYSQ</sequence>
<dbReference type="HOGENOM" id="CLU_2807722_0_0_3"/>
<evidence type="ECO:0000313" key="2">
    <source>
        <dbReference type="Proteomes" id="UP000003959"/>
    </source>
</evidence>
<dbReference type="Proteomes" id="UP000003959">
    <property type="component" value="Unassembled WGS sequence"/>
</dbReference>
<reference evidence="2" key="1">
    <citation type="journal article" date="2011" name="Proc. Natl. Acad. Sci. U.S.A.">
        <title>Genomic insights into the physiology and ecology of the marine filamentous cyanobacterium Lyngbya majuscula.</title>
        <authorList>
            <person name="Jones A.C."/>
            <person name="Monroe E.A."/>
            <person name="Podell S."/>
            <person name="Hess W.R."/>
            <person name="Klages S."/>
            <person name="Esquenazi E."/>
            <person name="Niessen S."/>
            <person name="Hoover H."/>
            <person name="Rothmann M."/>
            <person name="Lasken R.S."/>
            <person name="Yates J.R.III."/>
            <person name="Reinhardt R."/>
            <person name="Kube M."/>
            <person name="Burkart M.D."/>
            <person name="Allen E.E."/>
            <person name="Dorrestein P.C."/>
            <person name="Gerwick W.H."/>
            <person name="Gerwick L."/>
        </authorList>
    </citation>
    <scope>NUCLEOTIDE SEQUENCE [LARGE SCALE GENOMIC DNA]</scope>
    <source>
        <strain evidence="2">3L</strain>
    </source>
</reference>
<organism evidence="1 2">
    <name type="scientific">Moorena producens 3L</name>
    <dbReference type="NCBI Taxonomy" id="489825"/>
    <lineage>
        <taxon>Bacteria</taxon>
        <taxon>Bacillati</taxon>
        <taxon>Cyanobacteriota</taxon>
        <taxon>Cyanophyceae</taxon>
        <taxon>Coleofasciculales</taxon>
        <taxon>Coleofasciculaceae</taxon>
        <taxon>Moorena</taxon>
    </lineage>
</organism>
<accession>F4XSD4</accession>
<dbReference type="EMBL" id="GL890920">
    <property type="protein sequence ID" value="EGJ32513.1"/>
    <property type="molecule type" value="Genomic_DNA"/>
</dbReference>
<keyword evidence="2" id="KW-1185">Reference proteome</keyword>